<organism evidence="7 8">
    <name type="scientific">Brumimicrobium salinarum</name>
    <dbReference type="NCBI Taxonomy" id="2058658"/>
    <lineage>
        <taxon>Bacteria</taxon>
        <taxon>Pseudomonadati</taxon>
        <taxon>Bacteroidota</taxon>
        <taxon>Flavobacteriia</taxon>
        <taxon>Flavobacteriales</taxon>
        <taxon>Crocinitomicaceae</taxon>
        <taxon>Brumimicrobium</taxon>
    </lineage>
</organism>
<evidence type="ECO:0000256" key="5">
    <source>
        <dbReference type="ARBA" id="ARBA00023136"/>
    </source>
</evidence>
<feature type="transmembrane region" description="Helical" evidence="6">
    <location>
        <begin position="386"/>
        <end position="408"/>
    </location>
</feature>
<feature type="transmembrane region" description="Helical" evidence="6">
    <location>
        <begin position="175"/>
        <end position="193"/>
    </location>
</feature>
<keyword evidence="5 6" id="KW-0472">Membrane</keyword>
<evidence type="ECO:0000256" key="3">
    <source>
        <dbReference type="ARBA" id="ARBA00022692"/>
    </source>
</evidence>
<evidence type="ECO:0000256" key="2">
    <source>
        <dbReference type="ARBA" id="ARBA00022475"/>
    </source>
</evidence>
<feature type="transmembrane region" description="Helical" evidence="6">
    <location>
        <begin position="96"/>
        <end position="118"/>
    </location>
</feature>
<dbReference type="GO" id="GO:0005886">
    <property type="term" value="C:plasma membrane"/>
    <property type="evidence" value="ECO:0007669"/>
    <property type="project" value="UniProtKB-SubCell"/>
</dbReference>
<feature type="transmembrane region" description="Helical" evidence="6">
    <location>
        <begin position="55"/>
        <end position="75"/>
    </location>
</feature>
<gene>
    <name evidence="7" type="ORF">CW751_04050</name>
</gene>
<name>A0A2I0R551_9FLAO</name>
<feature type="transmembrane region" description="Helical" evidence="6">
    <location>
        <begin position="32"/>
        <end position="49"/>
    </location>
</feature>
<reference evidence="7 8" key="1">
    <citation type="submission" date="2017-12" db="EMBL/GenBank/DDBJ databases">
        <title>The draft genome sequence of Brumimicrobium saltpan LHR20.</title>
        <authorList>
            <person name="Do Z.-J."/>
            <person name="Luo H.-R."/>
        </authorList>
    </citation>
    <scope>NUCLEOTIDE SEQUENCE [LARGE SCALE GENOMIC DNA]</scope>
    <source>
        <strain evidence="7 8">LHR20</strain>
    </source>
</reference>
<evidence type="ECO:0000313" key="7">
    <source>
        <dbReference type="EMBL" id="PKR81707.1"/>
    </source>
</evidence>
<feature type="transmembrane region" description="Helical" evidence="6">
    <location>
        <begin position="326"/>
        <end position="348"/>
    </location>
</feature>
<dbReference type="InterPro" id="IPR050833">
    <property type="entry name" value="Poly_Biosynth_Transport"/>
</dbReference>
<keyword evidence="3 6" id="KW-0812">Transmembrane</keyword>
<dbReference type="EMBL" id="PJNI01000002">
    <property type="protein sequence ID" value="PKR81707.1"/>
    <property type="molecule type" value="Genomic_DNA"/>
</dbReference>
<keyword evidence="4 6" id="KW-1133">Transmembrane helix</keyword>
<dbReference type="AlphaFoldDB" id="A0A2I0R551"/>
<feature type="transmembrane region" description="Helical" evidence="6">
    <location>
        <begin position="244"/>
        <end position="270"/>
    </location>
</feature>
<comment type="subcellular location">
    <subcellularLocation>
        <location evidence="1">Cell membrane</location>
        <topology evidence="1">Multi-pass membrane protein</topology>
    </subcellularLocation>
</comment>
<evidence type="ECO:0000256" key="1">
    <source>
        <dbReference type="ARBA" id="ARBA00004651"/>
    </source>
</evidence>
<feature type="transmembrane region" description="Helical" evidence="6">
    <location>
        <begin position="138"/>
        <end position="155"/>
    </location>
</feature>
<proteinExistence type="predicted"/>
<accession>A0A2I0R551</accession>
<dbReference type="PANTHER" id="PTHR30250:SF11">
    <property type="entry name" value="O-ANTIGEN TRANSPORTER-RELATED"/>
    <property type="match status" value="1"/>
</dbReference>
<comment type="caution">
    <text evidence="7">The sequence shown here is derived from an EMBL/GenBank/DDBJ whole genome shotgun (WGS) entry which is preliminary data.</text>
</comment>
<feature type="transmembrane region" description="Helical" evidence="6">
    <location>
        <begin position="354"/>
        <end position="374"/>
    </location>
</feature>
<dbReference type="PANTHER" id="PTHR30250">
    <property type="entry name" value="PST FAMILY PREDICTED COLANIC ACID TRANSPORTER"/>
    <property type="match status" value="1"/>
</dbReference>
<protein>
    <submittedName>
        <fullName evidence="7">Uncharacterized protein</fullName>
    </submittedName>
</protein>
<evidence type="ECO:0000256" key="4">
    <source>
        <dbReference type="ARBA" id="ARBA00022989"/>
    </source>
</evidence>
<keyword evidence="2" id="KW-1003">Cell membrane</keyword>
<evidence type="ECO:0000256" key="6">
    <source>
        <dbReference type="SAM" id="Phobius"/>
    </source>
</evidence>
<feature type="transmembrane region" description="Helical" evidence="6">
    <location>
        <begin position="449"/>
        <end position="466"/>
    </location>
</feature>
<feature type="transmembrane region" description="Helical" evidence="6">
    <location>
        <begin position="414"/>
        <end position="437"/>
    </location>
</feature>
<sequence>MIHCIVYSIFVRIAKNELKLGIVQRQSLKNSIVNYLGIGIGGLSTMFIYPLDWDLYGEIQFILSTSILLSSLFAMGSHTLVNKYFPYFKANKIKGFLSLLFIYSSVNILIVSILLFLFKEPFTTAISLGGFDVNKIERNLFVIFPLGILFVYFAILRAQSFNYARIVVPDVISNFSLKLLIPILVILSYFSIINDQQVGWILIIYNFLIIVLLLKYIHSLGGLDFKWNVIKKVAFGKHVEMIRYMIYGAMNHVGNILVYKIDIVMIGLLLSTTKVGYYSIFLFLSVVIEVPTKAIFQITGPIISKSFETNQLLEIRKLYKNSSINLYLIGVVLFSIIWLNINTFFTIMTNGEDLIIYKTVFLLLAFTKLVDMVTSINFHIISYSKYFRANTLFIAILAVSNILFNYYLINKYDIIGAALATGISMLLFNLMKTIFVFIQFKMHPFRKELLLLTLFLIGATLLPILFEGIFNSIFFSLIISIGFVILLIFVAFKLNISLELNNFIKKYRDKLINKK</sequence>
<dbReference type="OrthoDB" id="88014at2"/>
<evidence type="ECO:0000313" key="8">
    <source>
        <dbReference type="Proteomes" id="UP000236654"/>
    </source>
</evidence>
<dbReference type="Proteomes" id="UP000236654">
    <property type="component" value="Unassembled WGS sequence"/>
</dbReference>
<feature type="transmembrane region" description="Helical" evidence="6">
    <location>
        <begin position="199"/>
        <end position="223"/>
    </location>
</feature>
<keyword evidence="8" id="KW-1185">Reference proteome</keyword>
<feature type="transmembrane region" description="Helical" evidence="6">
    <location>
        <begin position="472"/>
        <end position="496"/>
    </location>
</feature>